<accession>A0A2R7YWB2</accession>
<dbReference type="InterPro" id="IPR035906">
    <property type="entry name" value="MetI-like_sf"/>
</dbReference>
<feature type="transmembrane region" description="Helical" evidence="7">
    <location>
        <begin position="283"/>
        <end position="305"/>
    </location>
</feature>
<dbReference type="Proteomes" id="UP000244867">
    <property type="component" value="Unassembled WGS sequence"/>
</dbReference>
<protein>
    <submittedName>
        <fullName evidence="9">ABC transporter permease</fullName>
    </submittedName>
</protein>
<dbReference type="Pfam" id="PF00528">
    <property type="entry name" value="BPD_transp_1"/>
    <property type="match status" value="1"/>
</dbReference>
<dbReference type="GO" id="GO:0055085">
    <property type="term" value="P:transmembrane transport"/>
    <property type="evidence" value="ECO:0007669"/>
    <property type="project" value="InterPro"/>
</dbReference>
<keyword evidence="2 7" id="KW-0813">Transport</keyword>
<dbReference type="PANTHER" id="PTHR43163">
    <property type="entry name" value="DIPEPTIDE TRANSPORT SYSTEM PERMEASE PROTEIN DPPB-RELATED"/>
    <property type="match status" value="1"/>
</dbReference>
<dbReference type="RefSeq" id="WP_108344859.1">
    <property type="nucleotide sequence ID" value="NZ_PYXZ01000005.1"/>
</dbReference>
<sequence length="323" mass="34055">MARYLLKRLPSTLVVLLAASFLIFVMIRLVPGDPVTALAGPDATEEARAAIRADLGLDRPVLTQYVVWLGQVLTLDLGRSYRLGGQVSDLLATGAANTLVLTITALLLATAIALVASTVGVIADKKWLNAILSAINTVAVAVPTFVTGLVMVLLFAVLLPILPAGGTPPAGYLARIDITVQYLLLPAVCLALPASAALTRFLTESLRTQLRQPYVMTARALGIPRRRIVLTQALRNALPSALTVLGIQFGTLLGGAVLVEAIFSWPGLGRLIEQGISARDYPVVQVLLLLSVAVFVLTQLVTDVLHAALDPRVRLAGSTPGGK</sequence>
<dbReference type="OrthoDB" id="147688at2"/>
<dbReference type="Gene3D" id="1.10.3720.10">
    <property type="entry name" value="MetI-like"/>
    <property type="match status" value="1"/>
</dbReference>
<dbReference type="SUPFAM" id="SSF161098">
    <property type="entry name" value="MetI-like"/>
    <property type="match status" value="1"/>
</dbReference>
<gene>
    <name evidence="9" type="ORF">C7S10_13000</name>
</gene>
<dbReference type="InterPro" id="IPR045621">
    <property type="entry name" value="BPD_transp_1_N"/>
</dbReference>
<organism evidence="9 10">
    <name type="scientific">Nocardioides currus</name>
    <dbReference type="NCBI Taxonomy" id="2133958"/>
    <lineage>
        <taxon>Bacteria</taxon>
        <taxon>Bacillati</taxon>
        <taxon>Actinomycetota</taxon>
        <taxon>Actinomycetes</taxon>
        <taxon>Propionibacteriales</taxon>
        <taxon>Nocardioidaceae</taxon>
        <taxon>Nocardioides</taxon>
    </lineage>
</organism>
<keyword evidence="3" id="KW-1003">Cell membrane</keyword>
<dbReference type="Pfam" id="PF19300">
    <property type="entry name" value="BPD_transp_1_N"/>
    <property type="match status" value="1"/>
</dbReference>
<reference evidence="9 10" key="1">
    <citation type="submission" date="2018-03" db="EMBL/GenBank/DDBJ databases">
        <authorList>
            <person name="Keele B.F."/>
        </authorList>
    </citation>
    <scope>NUCLEOTIDE SEQUENCE [LARGE SCALE GENOMIC DNA]</scope>
    <source>
        <strain evidence="9 10">IB-3</strain>
    </source>
</reference>
<evidence type="ECO:0000256" key="7">
    <source>
        <dbReference type="RuleBase" id="RU363032"/>
    </source>
</evidence>
<evidence type="ECO:0000256" key="2">
    <source>
        <dbReference type="ARBA" id="ARBA00022448"/>
    </source>
</evidence>
<evidence type="ECO:0000256" key="3">
    <source>
        <dbReference type="ARBA" id="ARBA00022475"/>
    </source>
</evidence>
<keyword evidence="5 7" id="KW-1133">Transmembrane helix</keyword>
<feature type="transmembrane region" description="Helical" evidence="7">
    <location>
        <begin position="241"/>
        <end position="263"/>
    </location>
</feature>
<dbReference type="PROSITE" id="PS50928">
    <property type="entry name" value="ABC_TM1"/>
    <property type="match status" value="1"/>
</dbReference>
<feature type="transmembrane region" description="Helical" evidence="7">
    <location>
        <begin position="182"/>
        <end position="202"/>
    </location>
</feature>
<name>A0A2R7YWB2_9ACTN</name>
<feature type="transmembrane region" description="Helical" evidence="7">
    <location>
        <begin position="135"/>
        <end position="162"/>
    </location>
</feature>
<proteinExistence type="inferred from homology"/>
<comment type="similarity">
    <text evidence="7">Belongs to the binding-protein-dependent transport system permease family.</text>
</comment>
<evidence type="ECO:0000256" key="1">
    <source>
        <dbReference type="ARBA" id="ARBA00004651"/>
    </source>
</evidence>
<dbReference type="AlphaFoldDB" id="A0A2R7YWB2"/>
<dbReference type="CDD" id="cd06261">
    <property type="entry name" value="TM_PBP2"/>
    <property type="match status" value="1"/>
</dbReference>
<dbReference type="EMBL" id="PYXZ01000005">
    <property type="protein sequence ID" value="PUA80665.1"/>
    <property type="molecule type" value="Genomic_DNA"/>
</dbReference>
<evidence type="ECO:0000256" key="4">
    <source>
        <dbReference type="ARBA" id="ARBA00022692"/>
    </source>
</evidence>
<comment type="subcellular location">
    <subcellularLocation>
        <location evidence="1 7">Cell membrane</location>
        <topology evidence="1 7">Multi-pass membrane protein</topology>
    </subcellularLocation>
</comment>
<evidence type="ECO:0000259" key="8">
    <source>
        <dbReference type="PROSITE" id="PS50928"/>
    </source>
</evidence>
<dbReference type="PANTHER" id="PTHR43163:SF6">
    <property type="entry name" value="DIPEPTIDE TRANSPORT SYSTEM PERMEASE PROTEIN DPPB-RELATED"/>
    <property type="match status" value="1"/>
</dbReference>
<feature type="domain" description="ABC transmembrane type-1" evidence="8">
    <location>
        <begin position="95"/>
        <end position="302"/>
    </location>
</feature>
<evidence type="ECO:0000256" key="5">
    <source>
        <dbReference type="ARBA" id="ARBA00022989"/>
    </source>
</evidence>
<keyword evidence="4 7" id="KW-0812">Transmembrane</keyword>
<dbReference type="InterPro" id="IPR000515">
    <property type="entry name" value="MetI-like"/>
</dbReference>
<comment type="caution">
    <text evidence="9">The sequence shown here is derived from an EMBL/GenBank/DDBJ whole genome shotgun (WGS) entry which is preliminary data.</text>
</comment>
<evidence type="ECO:0000313" key="10">
    <source>
        <dbReference type="Proteomes" id="UP000244867"/>
    </source>
</evidence>
<keyword evidence="10" id="KW-1185">Reference proteome</keyword>
<dbReference type="GO" id="GO:0005886">
    <property type="term" value="C:plasma membrane"/>
    <property type="evidence" value="ECO:0007669"/>
    <property type="project" value="UniProtKB-SubCell"/>
</dbReference>
<evidence type="ECO:0000313" key="9">
    <source>
        <dbReference type="EMBL" id="PUA80665.1"/>
    </source>
</evidence>
<evidence type="ECO:0000256" key="6">
    <source>
        <dbReference type="ARBA" id="ARBA00023136"/>
    </source>
</evidence>
<keyword evidence="6 7" id="KW-0472">Membrane</keyword>
<feature type="transmembrane region" description="Helical" evidence="7">
    <location>
        <begin position="99"/>
        <end position="123"/>
    </location>
</feature>